<dbReference type="RefSeq" id="WP_184194550.1">
    <property type="nucleotide sequence ID" value="NZ_JACHGW010000002.1"/>
</dbReference>
<dbReference type="Proteomes" id="UP000520814">
    <property type="component" value="Unassembled WGS sequence"/>
</dbReference>
<proteinExistence type="predicted"/>
<dbReference type="EMBL" id="JACHGW010000002">
    <property type="protein sequence ID" value="MBB6050153.1"/>
    <property type="molecule type" value="Genomic_DNA"/>
</dbReference>
<protein>
    <submittedName>
        <fullName evidence="1">Uncharacterized protein</fullName>
    </submittedName>
</protein>
<evidence type="ECO:0000313" key="2">
    <source>
        <dbReference type="Proteomes" id="UP000520814"/>
    </source>
</evidence>
<organism evidence="1 2">
    <name type="scientific">Armatimonas rosea</name>
    <dbReference type="NCBI Taxonomy" id="685828"/>
    <lineage>
        <taxon>Bacteria</taxon>
        <taxon>Bacillati</taxon>
        <taxon>Armatimonadota</taxon>
        <taxon>Armatimonadia</taxon>
        <taxon>Armatimonadales</taxon>
        <taxon>Armatimonadaceae</taxon>
        <taxon>Armatimonas</taxon>
    </lineage>
</organism>
<sequence length="69" mass="8189">MIQNDQELRVTQERIVRFESLLAQLRVSASREEFPQVSGGYRREIERMHTEVMEYLTRHSSDAPLAIQR</sequence>
<gene>
    <name evidence="1" type="ORF">HNQ39_001944</name>
</gene>
<reference evidence="1 2" key="1">
    <citation type="submission" date="2020-08" db="EMBL/GenBank/DDBJ databases">
        <title>Genomic Encyclopedia of Type Strains, Phase IV (KMG-IV): sequencing the most valuable type-strain genomes for metagenomic binning, comparative biology and taxonomic classification.</title>
        <authorList>
            <person name="Goeker M."/>
        </authorList>
    </citation>
    <scope>NUCLEOTIDE SEQUENCE [LARGE SCALE GENOMIC DNA]</scope>
    <source>
        <strain evidence="1 2">DSM 23562</strain>
    </source>
</reference>
<name>A0A7W9SQ59_ARMRO</name>
<keyword evidence="2" id="KW-1185">Reference proteome</keyword>
<evidence type="ECO:0000313" key="1">
    <source>
        <dbReference type="EMBL" id="MBB6050153.1"/>
    </source>
</evidence>
<comment type="caution">
    <text evidence="1">The sequence shown here is derived from an EMBL/GenBank/DDBJ whole genome shotgun (WGS) entry which is preliminary data.</text>
</comment>
<dbReference type="AlphaFoldDB" id="A0A7W9SQ59"/>
<accession>A0A7W9SQ59</accession>